<dbReference type="InterPro" id="IPR012337">
    <property type="entry name" value="RNaseH-like_sf"/>
</dbReference>
<reference evidence="2" key="1">
    <citation type="submission" date="2022-01" db="EMBL/GenBank/DDBJ databases">
        <title>Genome Sequence Resource for Two Populations of Ditylenchus destructor, the Migratory Endoparasitic Phytonematode.</title>
        <authorList>
            <person name="Zhang H."/>
            <person name="Lin R."/>
            <person name="Xie B."/>
        </authorList>
    </citation>
    <scope>NUCLEOTIDE SEQUENCE</scope>
    <source>
        <strain evidence="2">BazhouSP</strain>
    </source>
</reference>
<dbReference type="GO" id="GO:0046983">
    <property type="term" value="F:protein dimerization activity"/>
    <property type="evidence" value="ECO:0007669"/>
    <property type="project" value="InterPro"/>
</dbReference>
<feature type="domain" description="HAT C-terminal dimerisation" evidence="1">
    <location>
        <begin position="88"/>
        <end position="153"/>
    </location>
</feature>
<dbReference type="SUPFAM" id="SSF53098">
    <property type="entry name" value="Ribonuclease H-like"/>
    <property type="match status" value="1"/>
</dbReference>
<evidence type="ECO:0000259" key="1">
    <source>
        <dbReference type="Pfam" id="PF05699"/>
    </source>
</evidence>
<evidence type="ECO:0000313" key="2">
    <source>
        <dbReference type="EMBL" id="KAI1725916.1"/>
    </source>
</evidence>
<organism evidence="2 3">
    <name type="scientific">Ditylenchus destructor</name>
    <dbReference type="NCBI Taxonomy" id="166010"/>
    <lineage>
        <taxon>Eukaryota</taxon>
        <taxon>Metazoa</taxon>
        <taxon>Ecdysozoa</taxon>
        <taxon>Nematoda</taxon>
        <taxon>Chromadorea</taxon>
        <taxon>Rhabditida</taxon>
        <taxon>Tylenchina</taxon>
        <taxon>Tylenchomorpha</taxon>
        <taxon>Sphaerularioidea</taxon>
        <taxon>Anguinidae</taxon>
        <taxon>Anguininae</taxon>
        <taxon>Ditylenchus</taxon>
    </lineage>
</organism>
<evidence type="ECO:0000313" key="3">
    <source>
        <dbReference type="Proteomes" id="UP001201812"/>
    </source>
</evidence>
<sequence length="155" mass="17278">MMQTETRAKLSKLGYSITLCASIAVNCFSSNQSITRDSEYPSISSIHSPPAKRVQRFDFVDFNDDMAEPEPTDGVEDELQRYLESRGSKEEISQYWKSNSHNYPTMAKLAINVLGIPASSSSPERCFSALKLLVTDNRYNLSGSLISKILIAKSL</sequence>
<keyword evidence="3" id="KW-1185">Reference proteome</keyword>
<gene>
    <name evidence="2" type="ORF">DdX_02603</name>
</gene>
<dbReference type="Pfam" id="PF05699">
    <property type="entry name" value="Dimer_Tnp_hAT"/>
    <property type="match status" value="1"/>
</dbReference>
<proteinExistence type="predicted"/>
<accession>A0AAD4NI27</accession>
<dbReference type="InterPro" id="IPR008906">
    <property type="entry name" value="HATC_C_dom"/>
</dbReference>
<protein>
    <recommendedName>
        <fullName evidence="1">HAT C-terminal dimerisation domain-containing protein</fullName>
    </recommendedName>
</protein>
<comment type="caution">
    <text evidence="2">The sequence shown here is derived from an EMBL/GenBank/DDBJ whole genome shotgun (WGS) entry which is preliminary data.</text>
</comment>
<dbReference type="AlphaFoldDB" id="A0AAD4NI27"/>
<dbReference type="PANTHER" id="PTHR47611:SF1">
    <property type="entry name" value="CCHC-TYPE DOMAIN-CONTAINING PROTEIN"/>
    <property type="match status" value="1"/>
</dbReference>
<dbReference type="EMBL" id="JAKKPZ010000002">
    <property type="protein sequence ID" value="KAI1725916.1"/>
    <property type="molecule type" value="Genomic_DNA"/>
</dbReference>
<dbReference type="Proteomes" id="UP001201812">
    <property type="component" value="Unassembled WGS sequence"/>
</dbReference>
<name>A0AAD4NI27_9BILA</name>
<dbReference type="PANTHER" id="PTHR47611">
    <property type="entry name" value="HAT DIMERISATION DOMAIN, C-TERMINAL"/>
    <property type="match status" value="1"/>
</dbReference>